<dbReference type="PANTHER" id="PTHR18444:SF9">
    <property type="entry name" value="UPF0538 PROTEIN C2ORF76"/>
    <property type="match status" value="1"/>
</dbReference>
<sequence length="137" mass="15440">MTESPVGPHDVADATVTLRVIKSFEYRTVRNLVLRHVDLAHTTPAQLVARAKEEIAQGSGWKPYRTCVFDALKLYTHPMGTKTQNLAINLDDTPGCWYSLDEAAPSCLELGMMHETELSLFNRAAYEEFKVNPAMKW</sequence>
<name>A0A4P9WVM7_9FUNG</name>
<dbReference type="InterPro" id="IPR018794">
    <property type="entry name" value="UPF0538"/>
</dbReference>
<protein>
    <recommendedName>
        <fullName evidence="4">Cytoplasmic protein</fullName>
    </recommendedName>
</protein>
<gene>
    <name evidence="2" type="ORF">CAUPRSCDRAFT_6620</name>
</gene>
<evidence type="ECO:0000313" key="2">
    <source>
        <dbReference type="EMBL" id="RKO97364.1"/>
    </source>
</evidence>
<accession>A0A4P9WVM7</accession>
<dbReference type="PANTHER" id="PTHR18444">
    <property type="entry name" value="UPF0538 FAMILY MEMBER"/>
    <property type="match status" value="1"/>
</dbReference>
<comment type="similarity">
    <text evidence="1">Belongs to the UPF0538 family.</text>
</comment>
<evidence type="ECO:0000256" key="1">
    <source>
        <dbReference type="ARBA" id="ARBA00007176"/>
    </source>
</evidence>
<dbReference type="EMBL" id="ML009297">
    <property type="protein sequence ID" value="RKO97364.1"/>
    <property type="molecule type" value="Genomic_DNA"/>
</dbReference>
<dbReference type="Pfam" id="PF10209">
    <property type="entry name" value="DUF2340"/>
    <property type="match status" value="1"/>
</dbReference>
<evidence type="ECO:0008006" key="4">
    <source>
        <dbReference type="Google" id="ProtNLM"/>
    </source>
</evidence>
<proteinExistence type="inferred from homology"/>
<organism evidence="2 3">
    <name type="scientific">Caulochytrium protostelioides</name>
    <dbReference type="NCBI Taxonomy" id="1555241"/>
    <lineage>
        <taxon>Eukaryota</taxon>
        <taxon>Fungi</taxon>
        <taxon>Fungi incertae sedis</taxon>
        <taxon>Chytridiomycota</taxon>
        <taxon>Chytridiomycota incertae sedis</taxon>
        <taxon>Chytridiomycetes</taxon>
        <taxon>Caulochytriales</taxon>
        <taxon>Caulochytriaceae</taxon>
        <taxon>Caulochytrium</taxon>
    </lineage>
</organism>
<evidence type="ECO:0000313" key="3">
    <source>
        <dbReference type="Proteomes" id="UP000268535"/>
    </source>
</evidence>
<dbReference type="AlphaFoldDB" id="A0A4P9WVM7"/>
<dbReference type="Proteomes" id="UP000268535">
    <property type="component" value="Unassembled WGS sequence"/>
</dbReference>
<reference evidence="3" key="1">
    <citation type="journal article" date="2018" name="Nat. Microbiol.">
        <title>Leveraging single-cell genomics to expand the fungal tree of life.</title>
        <authorList>
            <person name="Ahrendt S.R."/>
            <person name="Quandt C.A."/>
            <person name="Ciobanu D."/>
            <person name="Clum A."/>
            <person name="Salamov A."/>
            <person name="Andreopoulos B."/>
            <person name="Cheng J.F."/>
            <person name="Woyke T."/>
            <person name="Pelin A."/>
            <person name="Henrissat B."/>
            <person name="Reynolds N.K."/>
            <person name="Benny G.L."/>
            <person name="Smith M.E."/>
            <person name="James T.Y."/>
            <person name="Grigoriev I.V."/>
        </authorList>
    </citation>
    <scope>NUCLEOTIDE SEQUENCE [LARGE SCALE GENOMIC DNA]</scope>
    <source>
        <strain evidence="3">ATCC 52028</strain>
    </source>
</reference>